<accession>A0A853R2C6</accession>
<dbReference type="PROSITE" id="PS51318">
    <property type="entry name" value="TAT"/>
    <property type="match status" value="1"/>
</dbReference>
<dbReference type="RefSeq" id="WP_017045126.1">
    <property type="nucleotide sequence ID" value="NZ_AJYS02000094.1"/>
</dbReference>
<evidence type="ECO:0000256" key="1">
    <source>
        <dbReference type="SAM" id="SignalP"/>
    </source>
</evidence>
<organism evidence="2 3">
    <name type="scientific">Vibrio ordalii FS-238</name>
    <dbReference type="NCBI Taxonomy" id="617133"/>
    <lineage>
        <taxon>Bacteria</taxon>
        <taxon>Pseudomonadati</taxon>
        <taxon>Pseudomonadota</taxon>
        <taxon>Gammaproteobacteria</taxon>
        <taxon>Vibrionales</taxon>
        <taxon>Vibrionaceae</taxon>
        <taxon>Vibrio</taxon>
    </lineage>
</organism>
<dbReference type="InterPro" id="IPR006311">
    <property type="entry name" value="TAT_signal"/>
</dbReference>
<protein>
    <recommendedName>
        <fullName evidence="4">Ig-like domain-containing protein</fullName>
    </recommendedName>
</protein>
<reference evidence="2 3" key="1">
    <citation type="journal article" date="2012" name="Science">
        <title>Ecological populations of bacteria act as socially cohesive units of antibiotic production and resistance.</title>
        <authorList>
            <person name="Cordero O.X."/>
            <person name="Wildschutte H."/>
            <person name="Kirkup B."/>
            <person name="Proehl S."/>
            <person name="Ngo L."/>
            <person name="Hussain F."/>
            <person name="Le Roux F."/>
            <person name="Mincer T."/>
            <person name="Polz M.F."/>
        </authorList>
    </citation>
    <scope>NUCLEOTIDE SEQUENCE [LARGE SCALE GENOMIC DNA]</scope>
    <source>
        <strain evidence="2 3">FS-238</strain>
    </source>
</reference>
<keyword evidence="1" id="KW-0732">Signal</keyword>
<name>A0A853R2C6_9VIBR</name>
<sequence length="317" mass="34298">MAKTGQPVPLVTSLPRRRFLRSSVGIACLGVFHLLSPSSAFATFDPSSSDPASGSRIDWDDGRLIQLEEGQTASCTSLVSGQMYCVVVYNLSQHDRNVELTITWSNQQPPATLIVPGTTAGEGNASLILISGSDTSTISISITQGNGGKLECWLISTSMPTNFQGLESKELPADGSAYHLPKQLIYHSVMNSGWYHLTIINKQTQSFVIQVSSQQLIIFVVNPVEHPNLNLLALGSVQEGKQYLLQMPASGEQPQYSNALIQGKGEQLIWFGASSHQDLENTIISLQSLYLPNSDDSIIIPETIKGGLICRPLGDVQ</sequence>
<feature type="signal peptide" evidence="1">
    <location>
        <begin position="1"/>
        <end position="42"/>
    </location>
</feature>
<proteinExistence type="predicted"/>
<evidence type="ECO:0000313" key="3">
    <source>
        <dbReference type="Proteomes" id="UP000094808"/>
    </source>
</evidence>
<dbReference type="AlphaFoldDB" id="A0A853R2C6"/>
<evidence type="ECO:0000313" key="2">
    <source>
        <dbReference type="EMBL" id="OEE39169.1"/>
    </source>
</evidence>
<evidence type="ECO:0008006" key="4">
    <source>
        <dbReference type="Google" id="ProtNLM"/>
    </source>
</evidence>
<feature type="chain" id="PRO_5032378812" description="Ig-like domain-containing protein" evidence="1">
    <location>
        <begin position="43"/>
        <end position="317"/>
    </location>
</feature>
<gene>
    <name evidence="2" type="ORF">A1QS_15135</name>
</gene>
<comment type="caution">
    <text evidence="2">The sequence shown here is derived from an EMBL/GenBank/DDBJ whole genome shotgun (WGS) entry which is preliminary data.</text>
</comment>
<dbReference type="EMBL" id="AJYS02000094">
    <property type="protein sequence ID" value="OEE39169.1"/>
    <property type="molecule type" value="Genomic_DNA"/>
</dbReference>
<dbReference type="Proteomes" id="UP000094808">
    <property type="component" value="Unassembled WGS sequence"/>
</dbReference>
<keyword evidence="3" id="KW-1185">Reference proteome</keyword>